<reference evidence="2 3" key="1">
    <citation type="submission" date="2021-10" db="EMBL/GenBank/DDBJ databases">
        <title>Anaerobic single-cell dispensing facilitates the cultivation of human gut bacteria.</title>
        <authorList>
            <person name="Afrizal A."/>
        </authorList>
    </citation>
    <scope>NUCLEOTIDE SEQUENCE [LARGE SCALE GENOMIC DNA]</scope>
    <source>
        <strain evidence="2 3">CLA-AA-H244</strain>
    </source>
</reference>
<feature type="transmembrane region" description="Helical" evidence="1">
    <location>
        <begin position="66"/>
        <end position="83"/>
    </location>
</feature>
<name>A0AAE3DMU7_9FIRM</name>
<proteinExistence type="predicted"/>
<comment type="caution">
    <text evidence="2">The sequence shown here is derived from an EMBL/GenBank/DDBJ whole genome shotgun (WGS) entry which is preliminary data.</text>
</comment>
<organism evidence="2 3">
    <name type="scientific">Gallintestinimicrobium propionicum</name>
    <dbReference type="NCBI Taxonomy" id="2981770"/>
    <lineage>
        <taxon>Bacteria</taxon>
        <taxon>Bacillati</taxon>
        <taxon>Bacillota</taxon>
        <taxon>Clostridia</taxon>
        <taxon>Lachnospirales</taxon>
        <taxon>Lachnospiraceae</taxon>
        <taxon>Gallintestinimicrobium</taxon>
    </lineage>
</organism>
<evidence type="ECO:0000313" key="2">
    <source>
        <dbReference type="EMBL" id="MCC2166516.1"/>
    </source>
</evidence>
<dbReference type="EMBL" id="JAJEQF010000002">
    <property type="protein sequence ID" value="MCC2166516.1"/>
    <property type="molecule type" value="Genomic_DNA"/>
</dbReference>
<keyword evidence="1" id="KW-1133">Transmembrane helix</keyword>
<keyword evidence="1" id="KW-0812">Transmembrane</keyword>
<dbReference type="AlphaFoldDB" id="A0AAE3DMU7"/>
<dbReference type="RefSeq" id="WP_118495509.1">
    <property type="nucleotide sequence ID" value="NZ_JAJEQF010000002.1"/>
</dbReference>
<accession>A0AAE3DMU7</accession>
<gene>
    <name evidence="2" type="ORF">LKD45_02170</name>
</gene>
<evidence type="ECO:0000256" key="1">
    <source>
        <dbReference type="SAM" id="Phobius"/>
    </source>
</evidence>
<keyword evidence="1" id="KW-0472">Membrane</keyword>
<protein>
    <submittedName>
        <fullName evidence="2">Uncharacterized protein</fullName>
    </submittedName>
</protein>
<dbReference type="Proteomes" id="UP001199355">
    <property type="component" value="Unassembled WGS sequence"/>
</dbReference>
<sequence length="117" mass="13457">MEDAERKLELTRYLRQEQNLNRMKVKNREDILYGTGKNSEMLYGDDGLELAEYDRIRQQGHKGPMFGLRLAISLILFACVIYLDKNQIDWKGQSAVAVINRQLETSVIGNSTVEALH</sequence>
<keyword evidence="3" id="KW-1185">Reference proteome</keyword>
<evidence type="ECO:0000313" key="3">
    <source>
        <dbReference type="Proteomes" id="UP001199355"/>
    </source>
</evidence>